<accession>A0ABS4HYL6</accession>
<feature type="transmembrane region" description="Helical" evidence="4">
    <location>
        <begin position="305"/>
        <end position="326"/>
    </location>
</feature>
<comment type="caution">
    <text evidence="6">The sequence shown here is derived from an EMBL/GenBank/DDBJ whole genome shotgun (WGS) entry which is preliminary data.</text>
</comment>
<dbReference type="InterPro" id="IPR018060">
    <property type="entry name" value="HTH_AraC"/>
</dbReference>
<evidence type="ECO:0000259" key="5">
    <source>
        <dbReference type="PROSITE" id="PS01124"/>
    </source>
</evidence>
<gene>
    <name evidence="6" type="ORF">J2Z65_002991</name>
</gene>
<keyword evidence="4" id="KW-1133">Transmembrane helix</keyword>
<keyword evidence="2" id="KW-0238">DNA-binding</keyword>
<protein>
    <submittedName>
        <fullName evidence="6">AraC-like DNA-binding protein</fullName>
    </submittedName>
</protein>
<dbReference type="EMBL" id="JAGGKV010000006">
    <property type="protein sequence ID" value="MBP1963772.1"/>
    <property type="molecule type" value="Genomic_DNA"/>
</dbReference>
<dbReference type="Proteomes" id="UP001519344">
    <property type="component" value="Unassembled WGS sequence"/>
</dbReference>
<name>A0ABS4HYL6_9BACL</name>
<keyword evidence="4" id="KW-0472">Membrane</keyword>
<keyword evidence="4" id="KW-0812">Transmembrane</keyword>
<keyword evidence="7" id="KW-1185">Reference proteome</keyword>
<keyword evidence="3" id="KW-0804">Transcription</keyword>
<dbReference type="InterPro" id="IPR018062">
    <property type="entry name" value="HTH_AraC-typ_CS"/>
</dbReference>
<reference evidence="6 7" key="1">
    <citation type="submission" date="2021-03" db="EMBL/GenBank/DDBJ databases">
        <title>Genomic Encyclopedia of Type Strains, Phase IV (KMG-IV): sequencing the most valuable type-strain genomes for metagenomic binning, comparative biology and taxonomic classification.</title>
        <authorList>
            <person name="Goeker M."/>
        </authorList>
    </citation>
    <scope>NUCLEOTIDE SEQUENCE [LARGE SCALE GENOMIC DNA]</scope>
    <source>
        <strain evidence="6 7">DSM 24950</strain>
    </source>
</reference>
<evidence type="ECO:0000313" key="6">
    <source>
        <dbReference type="EMBL" id="MBP1963772.1"/>
    </source>
</evidence>
<dbReference type="PANTHER" id="PTHR43280">
    <property type="entry name" value="ARAC-FAMILY TRANSCRIPTIONAL REGULATOR"/>
    <property type="match status" value="1"/>
</dbReference>
<dbReference type="RefSeq" id="WP_167061408.1">
    <property type="nucleotide sequence ID" value="NZ_JAAOZR010000024.1"/>
</dbReference>
<dbReference type="SMART" id="SM00342">
    <property type="entry name" value="HTH_ARAC"/>
    <property type="match status" value="1"/>
</dbReference>
<dbReference type="SUPFAM" id="SSF46689">
    <property type="entry name" value="Homeodomain-like"/>
    <property type="match status" value="1"/>
</dbReference>
<dbReference type="PROSITE" id="PS01124">
    <property type="entry name" value="HTH_ARAC_FAMILY_2"/>
    <property type="match status" value="1"/>
</dbReference>
<feature type="transmembrane region" description="Helical" evidence="4">
    <location>
        <begin position="20"/>
        <end position="40"/>
    </location>
</feature>
<dbReference type="Gene3D" id="1.10.10.60">
    <property type="entry name" value="Homeodomain-like"/>
    <property type="match status" value="2"/>
</dbReference>
<dbReference type="PROSITE" id="PS00041">
    <property type="entry name" value="HTH_ARAC_FAMILY_1"/>
    <property type="match status" value="1"/>
</dbReference>
<evidence type="ECO:0000256" key="4">
    <source>
        <dbReference type="SAM" id="Phobius"/>
    </source>
</evidence>
<dbReference type="Pfam" id="PF12833">
    <property type="entry name" value="HTH_18"/>
    <property type="match status" value="1"/>
</dbReference>
<sequence>MMKLKFKLKLEHSPIFRSFLISYVLVLFIPMLTGFISYYVSSDIIKSSSLEASAMMLNQSRDILDRRMEEVENITRQLSLDQELNYVLNEQVDAEHYDVYAIWKSWRNTTAYSLTNTFLEDFYIYLNNYHAIFTPSGVFVRPDDYFDLYHYQNVDPVQWKQEILGKIHRRETLPSQPFINNGKKTNVITYLQSIPFDSFQHSLGTAVILIDENEIAKMLERIPKQYGGWAYISDKDGHPIARIGIEDAQIKDLNIQELINSKPGNTFVKDKTLLISSKSAYNGWVYVVGLPKSVVMEKSVFIAKVTWTITVSTLLLGIVAALLFAYRNSAPINRIVTVFREQTGQVGYKGKNAFDFLQGNISHLLASQRTLEEELRRQLPLLEDAFVKRLLKGEFDSLQEMRTLMHSLPNLNLKRETGYVAMIRINGYSGLVSKEIIHELNAARLLIKKCLNDLSGVFQLNVTDIDSDKIAILMTLTETANYSEADEMTAGLTELFEQLREYVKEEYRIQMTVAIGGSFQALSDSSRSFEEARGALDYSVLREEAETIWYRDVIKESTTYYYPIDMELRMMNAVKIGELQEVHRIFEQLLEHNFSERQLSAEMVQQLFGELKGTFFKLLQHSPFTDQAVSEGLKPRVEQLQLSTSLDRFRNEVLVLLEAFCSRVLKKKEDSTGEMINKIVSFLDSRYADADLNLYKISTAVELPEKYISQLFKDHTGENLSDYLEKIRIKKATDLLFNSDHTIDEISQYVGYNSAHAFRRAFKRVSGVSPSIYRKTVN</sequence>
<feature type="domain" description="HTH araC/xylS-type" evidence="5">
    <location>
        <begin position="677"/>
        <end position="776"/>
    </location>
</feature>
<proteinExistence type="predicted"/>
<dbReference type="Pfam" id="PF17853">
    <property type="entry name" value="GGDEF_2"/>
    <property type="match status" value="1"/>
</dbReference>
<evidence type="ECO:0000256" key="1">
    <source>
        <dbReference type="ARBA" id="ARBA00023015"/>
    </source>
</evidence>
<evidence type="ECO:0000313" key="7">
    <source>
        <dbReference type="Proteomes" id="UP001519344"/>
    </source>
</evidence>
<dbReference type="InterPro" id="IPR041522">
    <property type="entry name" value="CdaR_GGDEF"/>
</dbReference>
<dbReference type="PANTHER" id="PTHR43280:SF28">
    <property type="entry name" value="HTH-TYPE TRANSCRIPTIONAL ACTIVATOR RHAS"/>
    <property type="match status" value="1"/>
</dbReference>
<evidence type="ECO:0000256" key="3">
    <source>
        <dbReference type="ARBA" id="ARBA00023163"/>
    </source>
</evidence>
<organism evidence="6 7">
    <name type="scientific">Paenibacillus aceris</name>
    <dbReference type="NCBI Taxonomy" id="869555"/>
    <lineage>
        <taxon>Bacteria</taxon>
        <taxon>Bacillati</taxon>
        <taxon>Bacillota</taxon>
        <taxon>Bacilli</taxon>
        <taxon>Bacillales</taxon>
        <taxon>Paenibacillaceae</taxon>
        <taxon>Paenibacillus</taxon>
    </lineage>
</organism>
<evidence type="ECO:0000256" key="2">
    <source>
        <dbReference type="ARBA" id="ARBA00023125"/>
    </source>
</evidence>
<dbReference type="InterPro" id="IPR009057">
    <property type="entry name" value="Homeodomain-like_sf"/>
</dbReference>
<keyword evidence="1" id="KW-0805">Transcription regulation</keyword>